<evidence type="ECO:0000313" key="1">
    <source>
        <dbReference type="EMBL" id="CAB3810803.1"/>
    </source>
</evidence>
<organism evidence="1 2">
    <name type="scientific">Paraburkholderia fynbosensis</name>
    <dbReference type="NCBI Taxonomy" id="1200993"/>
    <lineage>
        <taxon>Bacteria</taxon>
        <taxon>Pseudomonadati</taxon>
        <taxon>Pseudomonadota</taxon>
        <taxon>Betaproteobacteria</taxon>
        <taxon>Burkholderiales</taxon>
        <taxon>Burkholderiaceae</taxon>
        <taxon>Paraburkholderia</taxon>
    </lineage>
</organism>
<gene>
    <name evidence="1" type="ORF">LMG27177_07480</name>
</gene>
<name>A0A6J5H349_9BURK</name>
<accession>A0A6J5H349</accession>
<proteinExistence type="predicted"/>
<sequence length="73" mass="8218">MQAHLCAHPLEGPRKEMSASHPCLDRAERVLDSLSPDAHQLGRMIKSNLHLIKNIVVLPARYTTLRAWRAVPV</sequence>
<dbReference type="AlphaFoldDB" id="A0A6J5H349"/>
<protein>
    <submittedName>
        <fullName evidence="1">Uncharacterized protein</fullName>
    </submittedName>
</protein>
<reference evidence="1 2" key="1">
    <citation type="submission" date="2020-04" db="EMBL/GenBank/DDBJ databases">
        <authorList>
            <person name="De Canck E."/>
        </authorList>
    </citation>
    <scope>NUCLEOTIDE SEQUENCE [LARGE SCALE GENOMIC DNA]</scope>
    <source>
        <strain evidence="1 2">LMG 27177</strain>
    </source>
</reference>
<keyword evidence="2" id="KW-1185">Reference proteome</keyword>
<dbReference type="EMBL" id="CADIKI010000045">
    <property type="protein sequence ID" value="CAB3810803.1"/>
    <property type="molecule type" value="Genomic_DNA"/>
</dbReference>
<evidence type="ECO:0000313" key="2">
    <source>
        <dbReference type="Proteomes" id="UP000494252"/>
    </source>
</evidence>
<dbReference type="Proteomes" id="UP000494252">
    <property type="component" value="Unassembled WGS sequence"/>
</dbReference>